<dbReference type="Proteomes" id="UP000438429">
    <property type="component" value="Unassembled WGS sequence"/>
</dbReference>
<accession>A0A6A4TSD5</accession>
<evidence type="ECO:0000313" key="3">
    <source>
        <dbReference type="Proteomes" id="UP000438429"/>
    </source>
</evidence>
<dbReference type="AlphaFoldDB" id="A0A6A4TSD5"/>
<proteinExistence type="predicted"/>
<dbReference type="EMBL" id="VEVO01000002">
    <property type="protein sequence ID" value="KAF0044962.1"/>
    <property type="molecule type" value="Genomic_DNA"/>
</dbReference>
<gene>
    <name evidence="2" type="ORF">F2P81_001491</name>
</gene>
<name>A0A6A4TSD5_SCOMX</name>
<protein>
    <submittedName>
        <fullName evidence="2">Uncharacterized protein</fullName>
    </submittedName>
</protein>
<reference evidence="2 3" key="1">
    <citation type="submission" date="2019-06" db="EMBL/GenBank/DDBJ databases">
        <title>Draft genomes of female and male turbot (Scophthalmus maximus).</title>
        <authorList>
            <person name="Xu H."/>
            <person name="Xu X.-W."/>
            <person name="Shao C."/>
            <person name="Chen S."/>
        </authorList>
    </citation>
    <scope>NUCLEOTIDE SEQUENCE [LARGE SCALE GENOMIC DNA]</scope>
    <source>
        <strain evidence="2">Ysfricsl-2016a</strain>
        <tissue evidence="2">Blood</tissue>
    </source>
</reference>
<evidence type="ECO:0000256" key="1">
    <source>
        <dbReference type="SAM" id="MobiDB-lite"/>
    </source>
</evidence>
<comment type="caution">
    <text evidence="2">The sequence shown here is derived from an EMBL/GenBank/DDBJ whole genome shotgun (WGS) entry which is preliminary data.</text>
</comment>
<feature type="region of interest" description="Disordered" evidence="1">
    <location>
        <begin position="13"/>
        <end position="34"/>
    </location>
</feature>
<sequence length="249" mass="27145">MKEATRWETLPLLPHYPTGGDRGCESEGNHRSTQTDVFPSWPITLITGSPCRSKALSTRKRRSLSTLSPGYRQSVCSWMDVRSDIHTECVWRSISGFCFLTARLRPLLYFSAAETPSHSELTAAASFSVAHRQRSPINSAARLLAHSRPPVTTSPPSFRNFTVAPCPTAIPLQSQTRSSIAPLMPSLPVTSAQDRAQDLGATAPSPTLAPPSGTVSTLKSDCIDLSIFKTILQKPTSSKLMMLILYTVC</sequence>
<organism evidence="2 3">
    <name type="scientific">Scophthalmus maximus</name>
    <name type="common">Turbot</name>
    <name type="synonym">Psetta maxima</name>
    <dbReference type="NCBI Taxonomy" id="52904"/>
    <lineage>
        <taxon>Eukaryota</taxon>
        <taxon>Metazoa</taxon>
        <taxon>Chordata</taxon>
        <taxon>Craniata</taxon>
        <taxon>Vertebrata</taxon>
        <taxon>Euteleostomi</taxon>
        <taxon>Actinopterygii</taxon>
        <taxon>Neopterygii</taxon>
        <taxon>Teleostei</taxon>
        <taxon>Neoteleostei</taxon>
        <taxon>Acanthomorphata</taxon>
        <taxon>Carangaria</taxon>
        <taxon>Pleuronectiformes</taxon>
        <taxon>Pleuronectoidei</taxon>
        <taxon>Scophthalmidae</taxon>
        <taxon>Scophthalmus</taxon>
    </lineage>
</organism>
<evidence type="ECO:0000313" key="2">
    <source>
        <dbReference type="EMBL" id="KAF0044962.1"/>
    </source>
</evidence>